<comment type="caution">
    <text evidence="7">The sequence shown here is derived from an EMBL/GenBank/DDBJ whole genome shotgun (WGS) entry which is preliminary data.</text>
</comment>
<dbReference type="EC" id="2.1.1.-" evidence="6"/>
<dbReference type="Gene3D" id="3.40.50.150">
    <property type="entry name" value="Vaccinia Virus protein VP39"/>
    <property type="match status" value="1"/>
</dbReference>
<evidence type="ECO:0000256" key="5">
    <source>
        <dbReference type="ARBA" id="ARBA00022691"/>
    </source>
</evidence>
<evidence type="ECO:0000256" key="1">
    <source>
        <dbReference type="ARBA" id="ARBA00003907"/>
    </source>
</evidence>
<comment type="function">
    <text evidence="1 6">Exhibits S-adenosyl-L-methionine-dependent methyltransferase activity.</text>
</comment>
<reference evidence="8" key="1">
    <citation type="journal article" date="2019" name="Int. J. Syst. Evol. Microbiol.">
        <title>The Global Catalogue of Microorganisms (GCM) 10K type strain sequencing project: providing services to taxonomists for standard genome sequencing and annotation.</title>
        <authorList>
            <consortium name="The Broad Institute Genomics Platform"/>
            <consortium name="The Broad Institute Genome Sequencing Center for Infectious Disease"/>
            <person name="Wu L."/>
            <person name="Ma J."/>
        </authorList>
    </citation>
    <scope>NUCLEOTIDE SEQUENCE [LARGE SCALE GENOMIC DNA]</scope>
    <source>
        <strain evidence="8">JCM 17782</strain>
    </source>
</reference>
<keyword evidence="3 6" id="KW-0489">Methyltransferase</keyword>
<dbReference type="RefSeq" id="WP_264044005.1">
    <property type="nucleotide sequence ID" value="NZ_BAABGF010000001.1"/>
</dbReference>
<accession>A0ABP8RB16</accession>
<name>A0ABP8RB16_9MYCO</name>
<dbReference type="Proteomes" id="UP001501417">
    <property type="component" value="Unassembled WGS sequence"/>
</dbReference>
<keyword evidence="4" id="KW-0808">Transferase</keyword>
<dbReference type="EMBL" id="BAABGF010000001">
    <property type="protein sequence ID" value="GAA4532579.1"/>
    <property type="molecule type" value="Genomic_DNA"/>
</dbReference>
<dbReference type="InterPro" id="IPR011610">
    <property type="entry name" value="SAM_mthyl_Trfase_ML2640-like"/>
</dbReference>
<dbReference type="PANTHER" id="PTHR43619">
    <property type="entry name" value="S-ADENOSYL-L-METHIONINE-DEPENDENT METHYLTRANSFERASE YKTD-RELATED"/>
    <property type="match status" value="1"/>
</dbReference>
<proteinExistence type="inferred from homology"/>
<sequence>MTDVDASLPPSLRSAGDSWAITELVGATALGVAASRAAETAGSNPLIRDEFARVLVSSAGPAWARLTDPELAWLDGDEQGRRAHRIGIDYQAVRTHFFDEYFADAVRAGIRQVVILAAGLDSRAYRLNWPDGTAVYEIDQPKVLEYKTAILQQHGAAPAASRRPVPVDLRDDWPAALAAAGFDRTRPTAWLAEGLLPYLPSDAQDRLFEMFTALSAPGSRVAIEAFGLNSRSNSQRWLRMRERLGLDVNVQALTYHEPDRSDAAQWLTDHGWQVRAVDNREEMARLGRPVPEDLAEDAVRSVLLRAHFGEPTA</sequence>
<evidence type="ECO:0000256" key="4">
    <source>
        <dbReference type="ARBA" id="ARBA00022679"/>
    </source>
</evidence>
<evidence type="ECO:0000313" key="7">
    <source>
        <dbReference type="EMBL" id="GAA4532579.1"/>
    </source>
</evidence>
<dbReference type="InterPro" id="IPR007213">
    <property type="entry name" value="Ppm1/Ppm2/Tcmp"/>
</dbReference>
<gene>
    <name evidence="7" type="ORF">GCM10023161_02150</name>
</gene>
<protein>
    <recommendedName>
        <fullName evidence="6">S-adenosyl-L-methionine-dependent methyltransferase</fullName>
        <ecNumber evidence="6">2.1.1.-</ecNumber>
    </recommendedName>
</protein>
<dbReference type="InterPro" id="IPR029063">
    <property type="entry name" value="SAM-dependent_MTases_sf"/>
</dbReference>
<dbReference type="NCBIfam" id="TIGR00027">
    <property type="entry name" value="mthyl_TIGR00027"/>
    <property type="match status" value="1"/>
</dbReference>
<dbReference type="Pfam" id="PF04072">
    <property type="entry name" value="LCM"/>
    <property type="match status" value="1"/>
</dbReference>
<keyword evidence="8" id="KW-1185">Reference proteome</keyword>
<keyword evidence="5 6" id="KW-0949">S-adenosyl-L-methionine</keyword>
<evidence type="ECO:0000256" key="6">
    <source>
        <dbReference type="RuleBase" id="RU362030"/>
    </source>
</evidence>
<dbReference type="GO" id="GO:0032259">
    <property type="term" value="P:methylation"/>
    <property type="evidence" value="ECO:0007669"/>
    <property type="project" value="UniProtKB-KW"/>
</dbReference>
<organism evidence="7 8">
    <name type="scientific">Mycobacterium paraffinicum</name>
    <dbReference type="NCBI Taxonomy" id="53378"/>
    <lineage>
        <taxon>Bacteria</taxon>
        <taxon>Bacillati</taxon>
        <taxon>Actinomycetota</taxon>
        <taxon>Actinomycetes</taxon>
        <taxon>Mycobacteriales</taxon>
        <taxon>Mycobacteriaceae</taxon>
        <taxon>Mycobacterium</taxon>
    </lineage>
</organism>
<evidence type="ECO:0000256" key="3">
    <source>
        <dbReference type="ARBA" id="ARBA00022603"/>
    </source>
</evidence>
<dbReference type="GO" id="GO:0008168">
    <property type="term" value="F:methyltransferase activity"/>
    <property type="evidence" value="ECO:0007669"/>
    <property type="project" value="UniProtKB-KW"/>
</dbReference>
<dbReference type="PANTHER" id="PTHR43619:SF2">
    <property type="entry name" value="S-ADENOSYL-L-METHIONINE-DEPENDENT METHYLTRANSFERASES SUPERFAMILY PROTEIN"/>
    <property type="match status" value="1"/>
</dbReference>
<evidence type="ECO:0000256" key="2">
    <source>
        <dbReference type="ARBA" id="ARBA00008138"/>
    </source>
</evidence>
<comment type="similarity">
    <text evidence="2 6">Belongs to the UPF0677 family.</text>
</comment>
<evidence type="ECO:0000313" key="8">
    <source>
        <dbReference type="Proteomes" id="UP001501417"/>
    </source>
</evidence>
<dbReference type="SUPFAM" id="SSF53335">
    <property type="entry name" value="S-adenosyl-L-methionine-dependent methyltransferases"/>
    <property type="match status" value="1"/>
</dbReference>